<dbReference type="InterPro" id="IPR054712">
    <property type="entry name" value="Cas3-like_dom"/>
</dbReference>
<dbReference type="Gene3D" id="1.10.3210.30">
    <property type="match status" value="1"/>
</dbReference>
<keyword evidence="13" id="KW-0255">Endonuclease</keyword>
<dbReference type="GO" id="GO:0003724">
    <property type="term" value="F:RNA helicase activity"/>
    <property type="evidence" value="ECO:0007669"/>
    <property type="project" value="TreeGrafter"/>
</dbReference>
<evidence type="ECO:0000256" key="6">
    <source>
        <dbReference type="ARBA" id="ARBA00022801"/>
    </source>
</evidence>
<feature type="domain" description="HD Cas3-type" evidence="12">
    <location>
        <begin position="1"/>
        <end position="158"/>
    </location>
</feature>
<dbReference type="GO" id="GO:0005524">
    <property type="term" value="F:ATP binding"/>
    <property type="evidence" value="ECO:0007669"/>
    <property type="project" value="UniProtKB-KW"/>
</dbReference>
<evidence type="ECO:0000259" key="12">
    <source>
        <dbReference type="PROSITE" id="PS51643"/>
    </source>
</evidence>
<evidence type="ECO:0000256" key="3">
    <source>
        <dbReference type="ARBA" id="ARBA00022722"/>
    </source>
</evidence>
<dbReference type="GO" id="GO:0003723">
    <property type="term" value="F:RNA binding"/>
    <property type="evidence" value="ECO:0007669"/>
    <property type="project" value="TreeGrafter"/>
</dbReference>
<evidence type="ECO:0000256" key="1">
    <source>
        <dbReference type="ARBA" id="ARBA00006847"/>
    </source>
</evidence>
<sequence length="791" mass="84869">MLDVAAVAEILIARFGFNAALRDALVLLTALHDLGKVNDQFRKMLRGQPYQSNSHWCVTEVLLNAHDDVLAGRLGSKRLRREPLYAAVAGHHGQPSKWTGNDDHVLSVTGAEAVRDARAVIAAFLDLWPVASLEAVSREEALALSWWLPGLVSAADWVGSNPDWFPAEGSVMPLAQYLTRARAKAGVAVQKAGLAGVGPKADRLFGFDLRPMQSACAEISLPDGPMLAVIEDETGAGKTEAALILAQRMLCAGKGRGLFVALPTTATSDAMFNRLKHEGVIGRLFDAPPMLTLAHGKAGLSDEFRDLIDAQENAPEDPSCTAWLADGRRKALLGDVGVGTIDQALLAALPTKFHTLRHFALSSKILIVDEVHELGEPYIAEVLERLLHLHRQAGGSAILLTATLPLALRKKLMATYGGGEDDPAYPALAIAGGAARRDLPQETGARGPVRVERLPDAGAVISLLTDLARGGAACVWVRNAVDDAIAAVQALRSAGIEADLLHARFALTDRKRIEQATLSRFGKTGQGRAGRVLVGTQILESSLDLDFDVMVSDLAPMAGLIQRAGRLWRHMAQRPAVARPVPAPVLHVLSPDPAQVTDGQWLMRVLDKGAYTYPQGLQWRTAKHLFSVGQIVAPSGLRGLIETVHGPEAADVPSPLEKADREAEGKAMAHKSHAWQNRIDLSKSYREGSGDGRDADYPTRLGEASRTLALAQIRDGRVTPWGGSWPMAEVSARKSRLDALPLPDQAHPAIAAAKKDWPDWRRDSVTICPVADDGTICDGLSYSAGFGLRFA</sequence>
<dbReference type="SMART" id="SM00490">
    <property type="entry name" value="HELICc"/>
    <property type="match status" value="1"/>
</dbReference>
<evidence type="ECO:0000256" key="8">
    <source>
        <dbReference type="ARBA" id="ARBA00022840"/>
    </source>
</evidence>
<evidence type="ECO:0000256" key="4">
    <source>
        <dbReference type="ARBA" id="ARBA00022723"/>
    </source>
</evidence>
<comment type="similarity">
    <text evidence="1">In the N-terminal section; belongs to the CRISPR-associated nuclease Cas3-HD family.</text>
</comment>
<keyword evidence="5" id="KW-0547">Nucleotide-binding</keyword>
<evidence type="ECO:0000256" key="7">
    <source>
        <dbReference type="ARBA" id="ARBA00022806"/>
    </source>
</evidence>
<feature type="compositionally biased region" description="Basic and acidic residues" evidence="10">
    <location>
        <begin position="680"/>
        <end position="697"/>
    </location>
</feature>
<reference evidence="13 14" key="1">
    <citation type="submission" date="2018-04" db="EMBL/GenBank/DDBJ databases">
        <title>Genome sequencing of Gemmobacter.</title>
        <authorList>
            <person name="Yi H."/>
            <person name="Baek M.-G."/>
        </authorList>
    </citation>
    <scope>NUCLEOTIDE SEQUENCE [LARGE SCALE GENOMIC DNA]</scope>
    <source>
        <strain evidence="13 14">HYN0069</strain>
    </source>
</reference>
<dbReference type="Proteomes" id="UP000244496">
    <property type="component" value="Chromosome"/>
</dbReference>
<dbReference type="InterPro" id="IPR038257">
    <property type="entry name" value="CRISPR-assoc_Cas3_HD_sf"/>
</dbReference>
<organism evidence="13 14">
    <name type="scientific">Paragemmobacter aquarius</name>
    <dbReference type="NCBI Taxonomy" id="2169400"/>
    <lineage>
        <taxon>Bacteria</taxon>
        <taxon>Pseudomonadati</taxon>
        <taxon>Pseudomonadota</taxon>
        <taxon>Alphaproteobacteria</taxon>
        <taxon>Rhodobacterales</taxon>
        <taxon>Paracoccaceae</taxon>
        <taxon>Paragemmobacter</taxon>
    </lineage>
</organism>
<keyword evidence="6" id="KW-0378">Hydrolase</keyword>
<dbReference type="GO" id="GO:0016787">
    <property type="term" value="F:hydrolase activity"/>
    <property type="evidence" value="ECO:0007669"/>
    <property type="project" value="UniProtKB-KW"/>
</dbReference>
<dbReference type="Gene3D" id="3.40.50.300">
    <property type="entry name" value="P-loop containing nucleotide triphosphate hydrolases"/>
    <property type="match status" value="2"/>
</dbReference>
<keyword evidence="4" id="KW-0479">Metal-binding</keyword>
<evidence type="ECO:0000256" key="2">
    <source>
        <dbReference type="ARBA" id="ARBA00009046"/>
    </source>
</evidence>
<dbReference type="InterPro" id="IPR014001">
    <property type="entry name" value="Helicase_ATP-bd"/>
</dbReference>
<dbReference type="InterPro" id="IPR027417">
    <property type="entry name" value="P-loop_NTPase"/>
</dbReference>
<evidence type="ECO:0000256" key="9">
    <source>
        <dbReference type="ARBA" id="ARBA00023118"/>
    </source>
</evidence>
<gene>
    <name evidence="13" type="ORF">HYN69_12340</name>
</gene>
<evidence type="ECO:0000256" key="5">
    <source>
        <dbReference type="ARBA" id="ARBA00022741"/>
    </source>
</evidence>
<dbReference type="PROSITE" id="PS51643">
    <property type="entry name" value="HD_CAS3"/>
    <property type="match status" value="1"/>
</dbReference>
<keyword evidence="7" id="KW-0347">Helicase</keyword>
<comment type="similarity">
    <text evidence="2">In the central section; belongs to the CRISPR-associated helicase Cas3 family.</text>
</comment>
<accession>A0A2S0URD2</accession>
<name>A0A2S0URD2_9RHOB</name>
<keyword evidence="14" id="KW-1185">Reference proteome</keyword>
<dbReference type="InterPro" id="IPR006474">
    <property type="entry name" value="Helicase_Cas3_CRISPR-ass_core"/>
</dbReference>
<proteinExistence type="inferred from homology"/>
<dbReference type="NCBIfam" id="TIGR01587">
    <property type="entry name" value="cas3_core"/>
    <property type="match status" value="1"/>
</dbReference>
<dbReference type="PANTHER" id="PTHR47963">
    <property type="entry name" value="DEAD-BOX ATP-DEPENDENT RNA HELICASE 47, MITOCHONDRIAL"/>
    <property type="match status" value="1"/>
</dbReference>
<dbReference type="GO" id="GO:0051607">
    <property type="term" value="P:defense response to virus"/>
    <property type="evidence" value="ECO:0007669"/>
    <property type="project" value="UniProtKB-KW"/>
</dbReference>
<dbReference type="NCBIfam" id="TIGR01596">
    <property type="entry name" value="cas3_HD"/>
    <property type="match status" value="1"/>
</dbReference>
<dbReference type="GO" id="GO:0046872">
    <property type="term" value="F:metal ion binding"/>
    <property type="evidence" value="ECO:0007669"/>
    <property type="project" value="UniProtKB-KW"/>
</dbReference>
<keyword evidence="9" id="KW-0051">Antiviral defense</keyword>
<evidence type="ECO:0000313" key="14">
    <source>
        <dbReference type="Proteomes" id="UP000244496"/>
    </source>
</evidence>
<feature type="region of interest" description="Disordered" evidence="10">
    <location>
        <begin position="680"/>
        <end position="699"/>
    </location>
</feature>
<dbReference type="SUPFAM" id="SSF52540">
    <property type="entry name" value="P-loop containing nucleoside triphosphate hydrolases"/>
    <property type="match status" value="1"/>
</dbReference>
<dbReference type="GO" id="GO:0004519">
    <property type="term" value="F:endonuclease activity"/>
    <property type="evidence" value="ECO:0007669"/>
    <property type="project" value="UniProtKB-KW"/>
</dbReference>
<keyword evidence="3" id="KW-0540">Nuclease</keyword>
<evidence type="ECO:0000259" key="11">
    <source>
        <dbReference type="PROSITE" id="PS51192"/>
    </source>
</evidence>
<dbReference type="SMART" id="SM00487">
    <property type="entry name" value="DEXDc"/>
    <property type="match status" value="1"/>
</dbReference>
<dbReference type="InterPro" id="IPR006483">
    <property type="entry name" value="CRISPR-assoc_Cas3_HD"/>
</dbReference>
<dbReference type="InterPro" id="IPR001650">
    <property type="entry name" value="Helicase_C-like"/>
</dbReference>
<evidence type="ECO:0000313" key="13">
    <source>
        <dbReference type="EMBL" id="AWB50378.1"/>
    </source>
</evidence>
<evidence type="ECO:0000256" key="10">
    <source>
        <dbReference type="SAM" id="MobiDB-lite"/>
    </source>
</evidence>
<dbReference type="Pfam" id="PF22590">
    <property type="entry name" value="Cas3-like_C_2"/>
    <property type="match status" value="1"/>
</dbReference>
<protein>
    <submittedName>
        <fullName evidence="13">CRISPR-associated helicase/endonuclease Cas3</fullName>
    </submittedName>
</protein>
<keyword evidence="8" id="KW-0067">ATP-binding</keyword>
<dbReference type="Pfam" id="PF18019">
    <property type="entry name" value="Cas3_HD"/>
    <property type="match status" value="1"/>
</dbReference>
<dbReference type="KEGG" id="geh:HYN69_12340"/>
<dbReference type="PANTHER" id="PTHR47963:SF9">
    <property type="entry name" value="CRISPR-ASSOCIATED ENDONUCLEASE_HELICASE CAS3"/>
    <property type="match status" value="1"/>
</dbReference>
<feature type="domain" description="Helicase ATP-binding" evidence="11">
    <location>
        <begin position="219"/>
        <end position="413"/>
    </location>
</feature>
<dbReference type="EMBL" id="CP028918">
    <property type="protein sequence ID" value="AWB50378.1"/>
    <property type="molecule type" value="Genomic_DNA"/>
</dbReference>
<dbReference type="CDD" id="cd09641">
    <property type="entry name" value="Cas3''_I"/>
    <property type="match status" value="1"/>
</dbReference>
<dbReference type="AlphaFoldDB" id="A0A2S0URD2"/>
<dbReference type="PROSITE" id="PS51192">
    <property type="entry name" value="HELICASE_ATP_BIND_1"/>
    <property type="match status" value="1"/>
</dbReference>
<dbReference type="InterPro" id="IPR050547">
    <property type="entry name" value="DEAD_box_RNA_helicases"/>
</dbReference>